<evidence type="ECO:0000256" key="8">
    <source>
        <dbReference type="ARBA" id="ARBA00049164"/>
    </source>
</evidence>
<reference evidence="10" key="1">
    <citation type="journal article" date="2014" name="Nat. Commun.">
        <title>The tobacco genome sequence and its comparison with those of tomato and potato.</title>
        <authorList>
            <person name="Sierro N."/>
            <person name="Battey J.N."/>
            <person name="Ouadi S."/>
            <person name="Bakaher N."/>
            <person name="Bovet L."/>
            <person name="Willig A."/>
            <person name="Goepfert S."/>
            <person name="Peitsch M.C."/>
            <person name="Ivanov N.V."/>
        </authorList>
    </citation>
    <scope>NUCLEOTIDE SEQUENCE [LARGE SCALE GENOMIC DNA]</scope>
</reference>
<dbReference type="OrthoDB" id="417550at2759"/>
<dbReference type="OMA" id="ICTALCY"/>
<comment type="catalytic activity">
    <reaction evidence="9">
        <text>a primary alcohol + NAD(+) = an aldehyde + NADH + H(+)</text>
        <dbReference type="Rhea" id="RHEA:10736"/>
        <dbReference type="ChEBI" id="CHEBI:15378"/>
        <dbReference type="ChEBI" id="CHEBI:15734"/>
        <dbReference type="ChEBI" id="CHEBI:17478"/>
        <dbReference type="ChEBI" id="CHEBI:57540"/>
        <dbReference type="ChEBI" id="CHEBI:57945"/>
        <dbReference type="EC" id="1.1.1.1"/>
    </reaction>
</comment>
<dbReference type="InterPro" id="IPR011032">
    <property type="entry name" value="GroES-like_sf"/>
</dbReference>
<evidence type="ECO:0000256" key="5">
    <source>
        <dbReference type="ARBA" id="ARBA00022723"/>
    </source>
</evidence>
<organism evidence="10 11">
    <name type="scientific">Nicotiana tabacum</name>
    <name type="common">Common tobacco</name>
    <dbReference type="NCBI Taxonomy" id="4097"/>
    <lineage>
        <taxon>Eukaryota</taxon>
        <taxon>Viridiplantae</taxon>
        <taxon>Streptophyta</taxon>
        <taxon>Embryophyta</taxon>
        <taxon>Tracheophyta</taxon>
        <taxon>Spermatophyta</taxon>
        <taxon>Magnoliopsida</taxon>
        <taxon>eudicotyledons</taxon>
        <taxon>Gunneridae</taxon>
        <taxon>Pentapetalae</taxon>
        <taxon>asterids</taxon>
        <taxon>lamiids</taxon>
        <taxon>Solanales</taxon>
        <taxon>Solanaceae</taxon>
        <taxon>Nicotianoideae</taxon>
        <taxon>Nicotianeae</taxon>
        <taxon>Nicotiana</taxon>
    </lineage>
</organism>
<dbReference type="GeneID" id="107810080"/>
<protein>
    <recommendedName>
        <fullName evidence="3">alcohol dehydrogenase</fullName>
        <ecNumber evidence="3">1.1.1.1</ecNumber>
    </recommendedName>
</protein>
<comment type="similarity">
    <text evidence="2">Belongs to the zinc-containing alcohol dehydrogenase family.</text>
</comment>
<dbReference type="GO" id="GO:0005737">
    <property type="term" value="C:cytoplasm"/>
    <property type="evidence" value="ECO:0007669"/>
    <property type="project" value="UniProtKB-SubCell"/>
</dbReference>
<dbReference type="AlphaFoldDB" id="A0A1S4BN80"/>
<dbReference type="PANTHER" id="PTHR43880:SF40">
    <property type="entry name" value="ALCOHOL DEHYDROGENASE 2"/>
    <property type="match status" value="1"/>
</dbReference>
<gene>
    <name evidence="11" type="primary">LOC107810080</name>
</gene>
<sequence length="97" mass="11108">MSSIVGQVIHCKAAMAWEPGKPLLIKEVEMAPPKKKMEVRLKIFSAFLRYTDIYFWEEKEQNSVFPRILGHEASVIVESAHGKLEESNMCQPIKGLY</sequence>
<dbReference type="PANTHER" id="PTHR43880">
    <property type="entry name" value="ALCOHOL DEHYDROGENASE"/>
    <property type="match status" value="1"/>
</dbReference>
<keyword evidence="5" id="KW-0479">Metal-binding</keyword>
<dbReference type="PaxDb" id="4097-A0A1S4BN80"/>
<dbReference type="GO" id="GO:0046872">
    <property type="term" value="F:metal ion binding"/>
    <property type="evidence" value="ECO:0007669"/>
    <property type="project" value="UniProtKB-KW"/>
</dbReference>
<dbReference type="KEGG" id="nta:107810080"/>
<evidence type="ECO:0000256" key="1">
    <source>
        <dbReference type="ARBA" id="ARBA00004496"/>
    </source>
</evidence>
<proteinExistence type="inferred from homology"/>
<dbReference type="STRING" id="4097.A0A1S4BN80"/>
<dbReference type="SMR" id="A0A1S4BN80"/>
<dbReference type="Proteomes" id="UP000790787">
    <property type="component" value="Chromosome 7"/>
</dbReference>
<evidence type="ECO:0000256" key="4">
    <source>
        <dbReference type="ARBA" id="ARBA00022490"/>
    </source>
</evidence>
<evidence type="ECO:0000313" key="10">
    <source>
        <dbReference type="Proteomes" id="UP000790787"/>
    </source>
</evidence>
<evidence type="ECO:0000313" key="11">
    <source>
        <dbReference type="RefSeq" id="XP_016490326.1"/>
    </source>
</evidence>
<accession>A0A1S4BN80</accession>
<evidence type="ECO:0000256" key="3">
    <source>
        <dbReference type="ARBA" id="ARBA00013190"/>
    </source>
</evidence>
<evidence type="ECO:0000256" key="6">
    <source>
        <dbReference type="ARBA" id="ARBA00022833"/>
    </source>
</evidence>
<dbReference type="RefSeq" id="XP_016490326.1">
    <property type="nucleotide sequence ID" value="XM_016634840.2"/>
</dbReference>
<keyword evidence="10" id="KW-1185">Reference proteome</keyword>
<comment type="subcellular location">
    <subcellularLocation>
        <location evidence="1">Cytoplasm</location>
    </subcellularLocation>
</comment>
<dbReference type="Gene3D" id="3.90.180.10">
    <property type="entry name" value="Medium-chain alcohol dehydrogenases, catalytic domain"/>
    <property type="match status" value="1"/>
</dbReference>
<dbReference type="EC" id="1.1.1.1" evidence="3"/>
<keyword evidence="7" id="KW-0520">NAD</keyword>
<comment type="catalytic activity">
    <reaction evidence="8">
        <text>a secondary alcohol + NAD(+) = a ketone + NADH + H(+)</text>
        <dbReference type="Rhea" id="RHEA:10740"/>
        <dbReference type="ChEBI" id="CHEBI:15378"/>
        <dbReference type="ChEBI" id="CHEBI:17087"/>
        <dbReference type="ChEBI" id="CHEBI:35681"/>
        <dbReference type="ChEBI" id="CHEBI:57540"/>
        <dbReference type="ChEBI" id="CHEBI:57945"/>
        <dbReference type="EC" id="1.1.1.1"/>
    </reaction>
</comment>
<reference evidence="11" key="2">
    <citation type="submission" date="2025-08" db="UniProtKB">
        <authorList>
            <consortium name="RefSeq"/>
        </authorList>
    </citation>
    <scope>IDENTIFICATION</scope>
    <source>
        <tissue evidence="11">Leaf</tissue>
    </source>
</reference>
<dbReference type="RefSeq" id="XP_016490326.1">
    <property type="nucleotide sequence ID" value="XM_016634840.1"/>
</dbReference>
<keyword evidence="6" id="KW-0862">Zinc</keyword>
<evidence type="ECO:0000256" key="9">
    <source>
        <dbReference type="ARBA" id="ARBA00049243"/>
    </source>
</evidence>
<dbReference type="SUPFAM" id="SSF50129">
    <property type="entry name" value="GroES-like"/>
    <property type="match status" value="1"/>
</dbReference>
<dbReference type="GO" id="GO:0004022">
    <property type="term" value="F:alcohol dehydrogenase (NAD+) activity"/>
    <property type="evidence" value="ECO:0007669"/>
    <property type="project" value="UniProtKB-EC"/>
</dbReference>
<evidence type="ECO:0000256" key="2">
    <source>
        <dbReference type="ARBA" id="ARBA00008072"/>
    </source>
</evidence>
<evidence type="ECO:0000256" key="7">
    <source>
        <dbReference type="ARBA" id="ARBA00023027"/>
    </source>
</evidence>
<name>A0A1S4BN80_TOBAC</name>
<keyword evidence="4" id="KW-0963">Cytoplasm</keyword>